<protein>
    <submittedName>
        <fullName evidence="2">Helix-turn-helix domain-containing protein</fullName>
    </submittedName>
</protein>
<dbReference type="NCBIfam" id="TIGR01764">
    <property type="entry name" value="excise"/>
    <property type="match status" value="1"/>
</dbReference>
<keyword evidence="3" id="KW-1185">Reference proteome</keyword>
<dbReference type="InterPro" id="IPR041657">
    <property type="entry name" value="HTH_17"/>
</dbReference>
<evidence type="ECO:0000313" key="3">
    <source>
        <dbReference type="Proteomes" id="UP000326331"/>
    </source>
</evidence>
<dbReference type="InterPro" id="IPR009061">
    <property type="entry name" value="DNA-bd_dom_put_sf"/>
</dbReference>
<evidence type="ECO:0000313" key="2">
    <source>
        <dbReference type="EMBL" id="QFG03959.1"/>
    </source>
</evidence>
<dbReference type="InterPro" id="IPR010093">
    <property type="entry name" value="SinI_DNA-bd"/>
</dbReference>
<proteinExistence type="predicted"/>
<dbReference type="Proteomes" id="UP000326331">
    <property type="component" value="Chromosome"/>
</dbReference>
<organism evidence="2 3">
    <name type="scientific">Tepidiforma bonchosmolovskayae</name>
    <dbReference type="NCBI Taxonomy" id="2601677"/>
    <lineage>
        <taxon>Bacteria</taxon>
        <taxon>Bacillati</taxon>
        <taxon>Chloroflexota</taxon>
        <taxon>Tepidiformia</taxon>
        <taxon>Tepidiformales</taxon>
        <taxon>Tepidiformaceae</taxon>
        <taxon>Tepidiforma</taxon>
    </lineage>
</organism>
<gene>
    <name evidence="2" type="ORF">Tbon_11905</name>
</gene>
<name>A0ABX6C3W0_9CHLR</name>
<dbReference type="Pfam" id="PF12728">
    <property type="entry name" value="HTH_17"/>
    <property type="match status" value="1"/>
</dbReference>
<dbReference type="EMBL" id="CP042829">
    <property type="protein sequence ID" value="QFG03959.1"/>
    <property type="molecule type" value="Genomic_DNA"/>
</dbReference>
<sequence length="91" mass="9902">MESPPSRKDLSSNFRPVGLEESLRKEVRAVSDRLTCTVEEAARLLGISRTLAYRLVQSGQLPSFKVGKRRLVPVAAVEAFIADQLSSASAS</sequence>
<dbReference type="SUPFAM" id="SSF46955">
    <property type="entry name" value="Putative DNA-binding domain"/>
    <property type="match status" value="1"/>
</dbReference>
<evidence type="ECO:0000259" key="1">
    <source>
        <dbReference type="Pfam" id="PF12728"/>
    </source>
</evidence>
<reference evidence="2 3" key="1">
    <citation type="submission" date="2019-10" db="EMBL/GenBank/DDBJ databases">
        <title>Thermopilla bonchosmolovskayae gen. nov., sp. nov., a moderately thermophilic Chloroflexi bacterium from a Chukotka hot spring (Arctic, Russia), representing a novel classis Thermopillaia, which include previously uncultivated lineage OLB14.</title>
        <authorList>
            <person name="Kochetkova T.V."/>
            <person name="Zayulina K.S."/>
            <person name="Zhigarkov V.S."/>
            <person name="Minaev N.V."/>
            <person name="Novikov A."/>
            <person name="Toshchakov S.V."/>
            <person name="Elcheninov A.G."/>
            <person name="Kublanov I.V."/>
        </authorList>
    </citation>
    <scope>NUCLEOTIDE SEQUENCE [LARGE SCALE GENOMIC DNA]</scope>
    <source>
        <strain evidence="2 3">3753O</strain>
    </source>
</reference>
<accession>A0ABX6C3W0</accession>
<feature type="domain" description="Helix-turn-helix" evidence="1">
    <location>
        <begin position="36"/>
        <end position="84"/>
    </location>
</feature>